<evidence type="ECO:0000259" key="2">
    <source>
        <dbReference type="Pfam" id="PF05305"/>
    </source>
</evidence>
<evidence type="ECO:0000256" key="1">
    <source>
        <dbReference type="SAM" id="SignalP"/>
    </source>
</evidence>
<evidence type="ECO:0000313" key="4">
    <source>
        <dbReference type="Proteomes" id="UP000194000"/>
    </source>
</evidence>
<feature type="signal peptide" evidence="1">
    <location>
        <begin position="1"/>
        <end position="25"/>
    </location>
</feature>
<organism evidence="3 4">
    <name type="scientific">Mycobacterium fragae</name>
    <dbReference type="NCBI Taxonomy" id="1260918"/>
    <lineage>
        <taxon>Bacteria</taxon>
        <taxon>Bacillati</taxon>
        <taxon>Actinomycetota</taxon>
        <taxon>Actinomycetes</taxon>
        <taxon>Mycobacteriales</taxon>
        <taxon>Mycobacteriaceae</taxon>
        <taxon>Mycobacterium</taxon>
    </lineage>
</organism>
<dbReference type="EMBL" id="LQOW01000006">
    <property type="protein sequence ID" value="ORV63450.1"/>
    <property type="molecule type" value="Genomic_DNA"/>
</dbReference>
<feature type="chain" id="PRO_5013117937" description="DUF732 domain-containing protein" evidence="1">
    <location>
        <begin position="26"/>
        <end position="118"/>
    </location>
</feature>
<dbReference type="Proteomes" id="UP000194000">
    <property type="component" value="Unassembled WGS sequence"/>
</dbReference>
<protein>
    <recommendedName>
        <fullName evidence="2">DUF732 domain-containing protein</fullName>
    </recommendedName>
</protein>
<dbReference type="AlphaFoldDB" id="A0A1X1V311"/>
<gene>
    <name evidence="3" type="ORF">AWC06_08920</name>
</gene>
<accession>A0A1X1V311</accession>
<dbReference type="InterPro" id="IPR007969">
    <property type="entry name" value="DUF732"/>
</dbReference>
<feature type="domain" description="DUF732" evidence="2">
    <location>
        <begin position="29"/>
        <end position="113"/>
    </location>
</feature>
<proteinExistence type="predicted"/>
<reference evidence="3 4" key="1">
    <citation type="submission" date="2016-01" db="EMBL/GenBank/DDBJ databases">
        <title>The new phylogeny of the genus Mycobacterium.</title>
        <authorList>
            <person name="Tarcisio F."/>
            <person name="Conor M."/>
            <person name="Antonella G."/>
            <person name="Elisabetta G."/>
            <person name="Giulia F.S."/>
            <person name="Sara T."/>
            <person name="Anna F."/>
            <person name="Clotilde B."/>
            <person name="Roberto B."/>
            <person name="Veronica D.S."/>
            <person name="Fabio R."/>
            <person name="Monica P."/>
            <person name="Olivier J."/>
            <person name="Enrico T."/>
            <person name="Nicola S."/>
        </authorList>
    </citation>
    <scope>NUCLEOTIDE SEQUENCE [LARGE SCALE GENOMIC DNA]</scope>
    <source>
        <strain evidence="3 4">DSM 45731</strain>
    </source>
</reference>
<dbReference type="STRING" id="1260918.AWC06_08920"/>
<evidence type="ECO:0000313" key="3">
    <source>
        <dbReference type="EMBL" id="ORV63450.1"/>
    </source>
</evidence>
<comment type="caution">
    <text evidence="3">The sequence shown here is derived from an EMBL/GenBank/DDBJ whole genome shotgun (WGS) entry which is preliminary data.</text>
</comment>
<keyword evidence="4" id="KW-1185">Reference proteome</keyword>
<sequence>MASGPFRAVLPAAAAVLVAAAIARAESPDDQFLGLLSKHGLNVGPPDQMIAIAHERCDDDRLSRSSWYIPPFGRSPSPFMVAMTRITNELKSQGLTVPQVGQFMRDAITVYCPGAKDG</sequence>
<dbReference type="Pfam" id="PF05305">
    <property type="entry name" value="DUF732"/>
    <property type="match status" value="1"/>
</dbReference>
<name>A0A1X1V311_9MYCO</name>
<keyword evidence="1" id="KW-0732">Signal</keyword>